<gene>
    <name evidence="1" type="ORF">PAT3040_04625</name>
</gene>
<dbReference type="AlphaFoldDB" id="A0A2R5ETC8"/>
<evidence type="ECO:0000313" key="1">
    <source>
        <dbReference type="EMBL" id="GBG09942.1"/>
    </source>
</evidence>
<evidence type="ECO:0000313" key="2">
    <source>
        <dbReference type="Proteomes" id="UP000245202"/>
    </source>
</evidence>
<reference evidence="1 2" key="1">
    <citation type="submission" date="2017-08" db="EMBL/GenBank/DDBJ databases">
        <title>Substantial Increase in Enzyme Production by Combined Drug-Resistance Mutations in Paenibacillus agaridevorans.</title>
        <authorList>
            <person name="Tanaka Y."/>
            <person name="Funane K."/>
            <person name="Hosaka T."/>
            <person name="Shiwa Y."/>
            <person name="Fujita N."/>
            <person name="Miyazaki T."/>
            <person name="Yoshikawa H."/>
            <person name="Murakami K."/>
            <person name="Kasahara K."/>
            <person name="Inaoka T."/>
            <person name="Hiraga Y."/>
            <person name="Ochi K."/>
        </authorList>
    </citation>
    <scope>NUCLEOTIDE SEQUENCE [LARGE SCALE GENOMIC DNA]</scope>
    <source>
        <strain evidence="1 2">T-3040</strain>
    </source>
</reference>
<keyword evidence="2" id="KW-1185">Reference proteome</keyword>
<accession>A0A2R5ETC8</accession>
<organism evidence="1 2">
    <name type="scientific">Paenibacillus agaridevorans</name>
    <dbReference type="NCBI Taxonomy" id="171404"/>
    <lineage>
        <taxon>Bacteria</taxon>
        <taxon>Bacillati</taxon>
        <taxon>Bacillota</taxon>
        <taxon>Bacilli</taxon>
        <taxon>Bacillales</taxon>
        <taxon>Paenibacillaceae</taxon>
        <taxon>Paenibacillus</taxon>
    </lineage>
</organism>
<dbReference type="EMBL" id="BDQX01000281">
    <property type="protein sequence ID" value="GBG09942.1"/>
    <property type="molecule type" value="Genomic_DNA"/>
</dbReference>
<dbReference type="Proteomes" id="UP000245202">
    <property type="component" value="Unassembled WGS sequence"/>
</dbReference>
<comment type="caution">
    <text evidence="1">The sequence shown here is derived from an EMBL/GenBank/DDBJ whole genome shotgun (WGS) entry which is preliminary data.</text>
</comment>
<protein>
    <submittedName>
        <fullName evidence="1">Uncharacterized protein</fullName>
    </submittedName>
</protein>
<sequence length="50" mass="5338">MLPLMTIRCLISSDGVEAAGENVETLKEVIEYGNGIFGKTSRLRIQAVGG</sequence>
<proteinExistence type="predicted"/>
<name>A0A2R5ETC8_9BACL</name>